<evidence type="ECO:0000256" key="3">
    <source>
        <dbReference type="SAM" id="SignalP"/>
    </source>
</evidence>
<keyword evidence="1" id="KW-0175">Coiled coil</keyword>
<evidence type="ECO:0000256" key="1">
    <source>
        <dbReference type="SAM" id="Coils"/>
    </source>
</evidence>
<dbReference type="PANTHER" id="PTHR14383">
    <property type="entry name" value="SWAP-70 RECOMBINASE"/>
    <property type="match status" value="1"/>
</dbReference>
<evidence type="ECO:0000256" key="2">
    <source>
        <dbReference type="SAM" id="MobiDB-lite"/>
    </source>
</evidence>
<keyword evidence="3" id="KW-0732">Signal</keyword>
<gene>
    <name evidence="5" type="primary">SWAP70</name>
    <name evidence="5" type="ORF">GWK47_051168</name>
</gene>
<dbReference type="EMBL" id="JACEEZ010015032">
    <property type="protein sequence ID" value="KAG0719110.1"/>
    <property type="molecule type" value="Genomic_DNA"/>
</dbReference>
<keyword evidence="6" id="KW-1185">Reference proteome</keyword>
<dbReference type="AlphaFoldDB" id="A0A8J4Y118"/>
<proteinExistence type="predicted"/>
<feature type="region of interest" description="Disordered" evidence="2">
    <location>
        <begin position="552"/>
        <end position="599"/>
    </location>
</feature>
<evidence type="ECO:0000313" key="5">
    <source>
        <dbReference type="EMBL" id="KAG0719110.1"/>
    </source>
</evidence>
<accession>A0A8J4Y118</accession>
<name>A0A8J4Y118_CHIOP</name>
<dbReference type="InterPro" id="IPR057836">
    <property type="entry name" value="EF-hand_SWAP70_N"/>
</dbReference>
<feature type="domain" description="SWAP70 N-terminal EF-hand" evidence="4">
    <location>
        <begin position="13"/>
        <end position="83"/>
    </location>
</feature>
<evidence type="ECO:0000259" key="4">
    <source>
        <dbReference type="Pfam" id="PF25530"/>
    </source>
</evidence>
<organism evidence="5 6">
    <name type="scientific">Chionoecetes opilio</name>
    <name type="common">Atlantic snow crab</name>
    <name type="synonym">Cancer opilio</name>
    <dbReference type="NCBI Taxonomy" id="41210"/>
    <lineage>
        <taxon>Eukaryota</taxon>
        <taxon>Metazoa</taxon>
        <taxon>Ecdysozoa</taxon>
        <taxon>Arthropoda</taxon>
        <taxon>Crustacea</taxon>
        <taxon>Multicrustacea</taxon>
        <taxon>Malacostraca</taxon>
        <taxon>Eumalacostraca</taxon>
        <taxon>Eucarida</taxon>
        <taxon>Decapoda</taxon>
        <taxon>Pleocyemata</taxon>
        <taxon>Brachyura</taxon>
        <taxon>Eubrachyura</taxon>
        <taxon>Majoidea</taxon>
        <taxon>Majidae</taxon>
        <taxon>Chionoecetes</taxon>
    </lineage>
</organism>
<dbReference type="OrthoDB" id="8434295at2759"/>
<dbReference type="Proteomes" id="UP000770661">
    <property type="component" value="Unassembled WGS sequence"/>
</dbReference>
<dbReference type="PANTHER" id="PTHR14383:SF5">
    <property type="entry name" value="RUN DOMAIN-CONTAINING PROTEIN"/>
    <property type="match status" value="1"/>
</dbReference>
<dbReference type="GO" id="GO:0005634">
    <property type="term" value="C:nucleus"/>
    <property type="evidence" value="ECO:0007669"/>
    <property type="project" value="TreeGrafter"/>
</dbReference>
<feature type="signal peptide" evidence="3">
    <location>
        <begin position="1"/>
        <end position="19"/>
    </location>
</feature>
<feature type="compositionally biased region" description="Low complexity" evidence="2">
    <location>
        <begin position="586"/>
        <end position="599"/>
    </location>
</feature>
<dbReference type="Pfam" id="PF25530">
    <property type="entry name" value="EF-hand_SWAP70_N"/>
    <property type="match status" value="1"/>
</dbReference>
<reference evidence="5" key="1">
    <citation type="submission" date="2020-07" db="EMBL/GenBank/DDBJ databases">
        <title>The High-quality genome of the commercially important snow crab, Chionoecetes opilio.</title>
        <authorList>
            <person name="Jeong J.-H."/>
            <person name="Ryu S."/>
        </authorList>
    </citation>
    <scope>NUCLEOTIDE SEQUENCE</scope>
    <source>
        <strain evidence="5">MADBK_172401_WGS</strain>
        <tissue evidence="5">Digestive gland</tissue>
    </source>
</reference>
<dbReference type="GO" id="GO:0005737">
    <property type="term" value="C:cytoplasm"/>
    <property type="evidence" value="ECO:0007669"/>
    <property type="project" value="TreeGrafter"/>
</dbReference>
<feature type="chain" id="PRO_5035194696" evidence="3">
    <location>
        <begin position="20"/>
        <end position="599"/>
    </location>
</feature>
<feature type="coiled-coil region" evidence="1">
    <location>
        <begin position="352"/>
        <end position="521"/>
    </location>
</feature>
<evidence type="ECO:0000313" key="6">
    <source>
        <dbReference type="Proteomes" id="UP000770661"/>
    </source>
</evidence>
<comment type="caution">
    <text evidence="5">The sequence shown here is derived from an EMBL/GenBank/DDBJ whole genome shotgun (WGS) entry which is preliminary data.</text>
</comment>
<sequence length="599" mass="69739">MMLTCSRWAVMATLGQLVANSLWFAFDALDHQKTGAVPKSQLKVLTQNVGVLLKVERRVENCIAEYLSSQHLTYEQYLYFLTHEASYYVYLQVLAEVDDGTTSYEGLKEHHDTLDHTFWLLGRHTLLQRHYPLFSEDAVFKLFRIFCLLADNDSERKGLLQVSLNVGEVREVTRHLVTSLGREWDVRDFNQLATVISHFTFPVFITFLEGRYIQDTESTALENAVDDVYGNFVQQILKHGKVYQRAWWAPIWVKREMEVRPWALIAPCHKLRAKSAALSVVLGQTHVPLTPAATVHNIPDEPGVRQCRFTLCLESNKLVQLAATDHRSKSEWLRALDAAIHHSQEALPYHALQSASRKLEHAEEEARETAERIRRDSQADIIENTQAELVAEKMARAEAEASAREEAAARQTEEKRVLELQTLRLQLETLLEEETQAKRDEEIVRNLQARVLREEWERREELELLQEDQRKMLDEETKKRQEFERQQEEKDAQLREAEKRLRKLESERLRLDHELRSTREKIVMSERGKELLEARMKVKERTPPVRTYSLRPVRKERGHIPKRSSSFNTQAARLFKFRPKNEESNENGSENSNGTVESI</sequence>
<protein>
    <submittedName>
        <fullName evidence="5">Switch-associated protein 70</fullName>
    </submittedName>
</protein>